<evidence type="ECO:0000256" key="14">
    <source>
        <dbReference type="ARBA" id="ARBA00023180"/>
    </source>
</evidence>
<reference evidence="23" key="1">
    <citation type="journal article" date="2019" name="Gigascience">
        <title>De novo genome assembly of the endangered Acer yangbiense, a plant species with extremely small populations endemic to Yunnan Province, China.</title>
        <authorList>
            <person name="Yang J."/>
            <person name="Wariss H.M."/>
            <person name="Tao L."/>
            <person name="Zhang R."/>
            <person name="Yun Q."/>
            <person name="Hollingsworth P."/>
            <person name="Dao Z."/>
            <person name="Luo G."/>
            <person name="Guo H."/>
            <person name="Ma Y."/>
            <person name="Sun W."/>
        </authorList>
    </citation>
    <scope>NUCLEOTIDE SEQUENCE [LARGE SCALE GENOMIC DNA]</scope>
    <source>
        <strain evidence="23">cv. Malutang</strain>
    </source>
</reference>
<keyword evidence="6" id="KW-0732">Signal</keyword>
<dbReference type="SUPFAM" id="SSF51110">
    <property type="entry name" value="alpha-D-mannose-specific plant lectins"/>
    <property type="match status" value="1"/>
</dbReference>
<comment type="subcellular location">
    <subcellularLocation>
        <location evidence="1">Membrane</location>
        <topology evidence="1">Single-pass type I membrane protein</topology>
    </subcellularLocation>
</comment>
<dbReference type="Proteomes" id="UP000323000">
    <property type="component" value="Chromosome 10"/>
</dbReference>
<comment type="catalytic activity">
    <reaction evidence="16 17">
        <text>L-seryl-[protein] + ATP = O-phospho-L-seryl-[protein] + ADP + H(+)</text>
        <dbReference type="Rhea" id="RHEA:17989"/>
        <dbReference type="Rhea" id="RHEA-COMP:9863"/>
        <dbReference type="Rhea" id="RHEA-COMP:11604"/>
        <dbReference type="ChEBI" id="CHEBI:15378"/>
        <dbReference type="ChEBI" id="CHEBI:29999"/>
        <dbReference type="ChEBI" id="CHEBI:30616"/>
        <dbReference type="ChEBI" id="CHEBI:83421"/>
        <dbReference type="ChEBI" id="CHEBI:456216"/>
        <dbReference type="EC" id="2.7.11.1"/>
    </reaction>
</comment>
<protein>
    <recommendedName>
        <fullName evidence="17">Receptor-like serine/threonine-protein kinase</fullName>
        <ecNumber evidence="17">2.7.11.1</ecNumber>
    </recommendedName>
</protein>
<evidence type="ECO:0000256" key="9">
    <source>
        <dbReference type="ARBA" id="ARBA00022840"/>
    </source>
</evidence>
<evidence type="ECO:0000313" key="22">
    <source>
        <dbReference type="EMBL" id="TXG52475.1"/>
    </source>
</evidence>
<dbReference type="PANTHER" id="PTHR47974:SF3">
    <property type="entry name" value="RECEPTOR-LIKE SERINE_THREONINE-PROTEIN KINASE"/>
    <property type="match status" value="1"/>
</dbReference>
<keyword evidence="11 19" id="KW-0472">Membrane</keyword>
<dbReference type="EMBL" id="VAHF01000010">
    <property type="protein sequence ID" value="TXG52475.1"/>
    <property type="molecule type" value="Genomic_DNA"/>
</dbReference>
<evidence type="ECO:0000256" key="10">
    <source>
        <dbReference type="ARBA" id="ARBA00022989"/>
    </source>
</evidence>
<dbReference type="Gene3D" id="3.30.200.20">
    <property type="entry name" value="Phosphorylase Kinase, domain 1"/>
    <property type="match status" value="1"/>
</dbReference>
<evidence type="ECO:0000256" key="7">
    <source>
        <dbReference type="ARBA" id="ARBA00022741"/>
    </source>
</evidence>
<dbReference type="Gene3D" id="1.10.510.10">
    <property type="entry name" value="Transferase(Phosphotransferase) domain 1"/>
    <property type="match status" value="1"/>
</dbReference>
<sequence>MRPLSLSAVDISMAMELETCTEKACLVESSAGGGEGDAVSRGSSLSVEKSSDQLISPNGVYSAGFFSVGDNAFSFAVWFTKSSPPTAAWMANRDMPVNGKGSKPSLLKNGDLSLTDATGIHIWNSKTFSGNSQPTQLVLSDTGNLVLFTLENVPRLLWQSFDSPTDTLLPDQPFASSSTQLVSSRSQGNCSSGFYKLVFDVDNVLRLLYTGSLISSVYWPLLDEGINLWDLERTTYNSSRIAVFDTSGFFKSSDNYTFKPSDFGTGPRRRLTLDYDGNLRMYSLVETIGKWDISWQHESKPCRIHGVCGPNSLCKYDPYNGRTCSCLPGFKIKNHTDWSYGCELESKINCNRTRVGFLRIPHVDFWGYDIRYVPNSTFSQCQKECMKLCNCKGFMIRFVEPRGVHDCFPKFLLINGHRSPEFNGTSYIKLPIDRTFLFSNNNRTQNVSILDCSGLGPVVLDRMYQKNRENESLIRILLWFATGFGCFEATCILLVLYYLYSANQGADNTTQGYILAATGFKRFSYGEFKKVTHGFSEEIGRGAGGIVYKGTLADGRVAAIKRLNEANQGEDEFLAEISSIGKLNHMNLIKMWGYCVEGKHRLLVYEHIEHGSLAENLSSNQLQWDTRFEIAVGTAKGLAYLHEECLEWILHCDIKPKYILLDSDYQPKVADFGLSKLLNRGGGGLNNSSFSRVRGTRGYMAPQWVYNLPITAKVDVYSYGMVVLEMITGKSPTGTLSFDHRGLTAHGRLVIWVKEKMNKAAATRDHSWDEEIFDPSLGCEYDINKMEALVRVALLCLEDNKDSRPTMRQVVEMLTSLQ</sequence>
<evidence type="ECO:0000256" key="8">
    <source>
        <dbReference type="ARBA" id="ARBA00022777"/>
    </source>
</evidence>
<dbReference type="SUPFAM" id="SSF56112">
    <property type="entry name" value="Protein kinase-like (PK-like)"/>
    <property type="match status" value="1"/>
</dbReference>
<evidence type="ECO:0000256" key="11">
    <source>
        <dbReference type="ARBA" id="ARBA00023136"/>
    </source>
</evidence>
<dbReference type="InterPro" id="IPR024171">
    <property type="entry name" value="SRK-like_kinase"/>
</dbReference>
<feature type="domain" description="Bulb-type lectin" evidence="21">
    <location>
        <begin position="39"/>
        <end position="160"/>
    </location>
</feature>
<evidence type="ECO:0000256" key="6">
    <source>
        <dbReference type="ARBA" id="ARBA00022729"/>
    </source>
</evidence>
<dbReference type="CDD" id="cd14066">
    <property type="entry name" value="STKc_IRAK"/>
    <property type="match status" value="1"/>
</dbReference>
<keyword evidence="4 17" id="KW-0808">Transferase</keyword>
<proteinExistence type="inferred from homology"/>
<dbReference type="Pfam" id="PF01453">
    <property type="entry name" value="B_lectin"/>
    <property type="match status" value="1"/>
</dbReference>
<evidence type="ECO:0000256" key="13">
    <source>
        <dbReference type="ARBA" id="ARBA00023170"/>
    </source>
</evidence>
<dbReference type="GO" id="GO:0048544">
    <property type="term" value="P:recognition of pollen"/>
    <property type="evidence" value="ECO:0007669"/>
    <property type="project" value="InterPro"/>
</dbReference>
<dbReference type="InterPro" id="IPR011009">
    <property type="entry name" value="Kinase-like_dom_sf"/>
</dbReference>
<keyword evidence="13" id="KW-0675">Receptor</keyword>
<evidence type="ECO:0000256" key="1">
    <source>
        <dbReference type="ARBA" id="ARBA00004479"/>
    </source>
</evidence>
<dbReference type="SMART" id="SM00108">
    <property type="entry name" value="B_lectin"/>
    <property type="match status" value="1"/>
</dbReference>
<dbReference type="InterPro" id="IPR036426">
    <property type="entry name" value="Bulb-type_lectin_dom_sf"/>
</dbReference>
<keyword evidence="14" id="KW-0325">Glycoprotein</keyword>
<dbReference type="GO" id="GO:0106310">
    <property type="term" value="F:protein serine kinase activity"/>
    <property type="evidence" value="ECO:0007669"/>
    <property type="project" value="RHEA"/>
</dbReference>
<comment type="catalytic activity">
    <reaction evidence="15 17">
        <text>L-threonyl-[protein] + ATP = O-phospho-L-threonyl-[protein] + ADP + H(+)</text>
        <dbReference type="Rhea" id="RHEA:46608"/>
        <dbReference type="Rhea" id="RHEA-COMP:11060"/>
        <dbReference type="Rhea" id="RHEA-COMP:11605"/>
        <dbReference type="ChEBI" id="CHEBI:15378"/>
        <dbReference type="ChEBI" id="CHEBI:30013"/>
        <dbReference type="ChEBI" id="CHEBI:30616"/>
        <dbReference type="ChEBI" id="CHEBI:61977"/>
        <dbReference type="ChEBI" id="CHEBI:456216"/>
        <dbReference type="EC" id="2.7.11.1"/>
    </reaction>
</comment>
<dbReference type="Pfam" id="PF00069">
    <property type="entry name" value="Pkinase"/>
    <property type="match status" value="1"/>
</dbReference>
<evidence type="ECO:0000256" key="17">
    <source>
        <dbReference type="PIRNR" id="PIRNR000641"/>
    </source>
</evidence>
<dbReference type="AlphaFoldDB" id="A0A5C7H787"/>
<dbReference type="FunFam" id="1.10.510.10:FF:000537">
    <property type="entry name" value="Putative receptor-like protein kinase"/>
    <property type="match status" value="1"/>
</dbReference>
<dbReference type="PROSITE" id="PS50011">
    <property type="entry name" value="PROTEIN_KINASE_DOM"/>
    <property type="match status" value="1"/>
</dbReference>
<dbReference type="EC" id="2.7.11.1" evidence="17"/>
<evidence type="ECO:0000259" key="21">
    <source>
        <dbReference type="PROSITE" id="PS50927"/>
    </source>
</evidence>
<dbReference type="Gene3D" id="2.90.10.10">
    <property type="entry name" value="Bulb-type lectin domain"/>
    <property type="match status" value="1"/>
</dbReference>
<keyword evidence="12" id="KW-1015">Disulfide bond</keyword>
<dbReference type="FunFam" id="3.30.200.20:FF:000059">
    <property type="entry name" value="S-receptor-like serine/threonine-protein kinase"/>
    <property type="match status" value="1"/>
</dbReference>
<feature type="binding site" evidence="18">
    <location>
        <position position="561"/>
    </location>
    <ligand>
        <name>ATP</name>
        <dbReference type="ChEBI" id="CHEBI:30616"/>
    </ligand>
</feature>
<evidence type="ECO:0000256" key="5">
    <source>
        <dbReference type="ARBA" id="ARBA00022692"/>
    </source>
</evidence>
<organism evidence="22 23">
    <name type="scientific">Acer yangbiense</name>
    <dbReference type="NCBI Taxonomy" id="1000413"/>
    <lineage>
        <taxon>Eukaryota</taxon>
        <taxon>Viridiplantae</taxon>
        <taxon>Streptophyta</taxon>
        <taxon>Embryophyta</taxon>
        <taxon>Tracheophyta</taxon>
        <taxon>Spermatophyta</taxon>
        <taxon>Magnoliopsida</taxon>
        <taxon>eudicotyledons</taxon>
        <taxon>Gunneridae</taxon>
        <taxon>Pentapetalae</taxon>
        <taxon>rosids</taxon>
        <taxon>malvids</taxon>
        <taxon>Sapindales</taxon>
        <taxon>Sapindaceae</taxon>
        <taxon>Hippocastanoideae</taxon>
        <taxon>Acereae</taxon>
        <taxon>Acer</taxon>
    </lineage>
</organism>
<keyword evidence="8 17" id="KW-0418">Kinase</keyword>
<evidence type="ECO:0000256" key="4">
    <source>
        <dbReference type="ARBA" id="ARBA00022679"/>
    </source>
</evidence>
<keyword evidence="3" id="KW-0245">EGF-like domain</keyword>
<evidence type="ECO:0000313" key="23">
    <source>
        <dbReference type="Proteomes" id="UP000323000"/>
    </source>
</evidence>
<evidence type="ECO:0000256" key="3">
    <source>
        <dbReference type="ARBA" id="ARBA00022536"/>
    </source>
</evidence>
<dbReference type="PROSITE" id="PS00107">
    <property type="entry name" value="PROTEIN_KINASE_ATP"/>
    <property type="match status" value="1"/>
</dbReference>
<accession>A0A5C7H787</accession>
<evidence type="ECO:0000256" key="12">
    <source>
        <dbReference type="ARBA" id="ARBA00023157"/>
    </source>
</evidence>
<dbReference type="GO" id="GO:0016020">
    <property type="term" value="C:membrane"/>
    <property type="evidence" value="ECO:0007669"/>
    <property type="project" value="UniProtKB-SubCell"/>
</dbReference>
<name>A0A5C7H787_9ROSI</name>
<dbReference type="CDD" id="cd00053">
    <property type="entry name" value="EGF"/>
    <property type="match status" value="1"/>
</dbReference>
<dbReference type="OrthoDB" id="619632at2759"/>
<comment type="caution">
    <text evidence="22">The sequence shown here is derived from an EMBL/GenBank/DDBJ whole genome shotgun (WGS) entry which is preliminary data.</text>
</comment>
<keyword evidence="5 19" id="KW-0812">Transmembrane</keyword>
<feature type="transmembrane region" description="Helical" evidence="19">
    <location>
        <begin position="476"/>
        <end position="500"/>
    </location>
</feature>
<dbReference type="GO" id="GO:0004674">
    <property type="term" value="F:protein serine/threonine kinase activity"/>
    <property type="evidence" value="ECO:0007669"/>
    <property type="project" value="UniProtKB-KW"/>
</dbReference>
<evidence type="ECO:0000256" key="19">
    <source>
        <dbReference type="SAM" id="Phobius"/>
    </source>
</evidence>
<dbReference type="PANTHER" id="PTHR47974">
    <property type="entry name" value="OS07G0415500 PROTEIN"/>
    <property type="match status" value="1"/>
</dbReference>
<dbReference type="InterPro" id="IPR000719">
    <property type="entry name" value="Prot_kinase_dom"/>
</dbReference>
<evidence type="ECO:0000256" key="18">
    <source>
        <dbReference type="PROSITE-ProRule" id="PRU10141"/>
    </source>
</evidence>
<dbReference type="PIRSF" id="PIRSF000641">
    <property type="entry name" value="SRK"/>
    <property type="match status" value="1"/>
</dbReference>
<gene>
    <name evidence="22" type="ORF">EZV62_021644</name>
</gene>
<dbReference type="CDD" id="cd00028">
    <property type="entry name" value="B_lectin"/>
    <property type="match status" value="1"/>
</dbReference>
<dbReference type="InterPro" id="IPR000858">
    <property type="entry name" value="S_locus_glycoprot_dom"/>
</dbReference>
<keyword evidence="23" id="KW-1185">Reference proteome</keyword>
<keyword evidence="7 17" id="KW-0547">Nucleotide-binding</keyword>
<keyword evidence="10 19" id="KW-1133">Transmembrane helix</keyword>
<keyword evidence="9 17" id="KW-0067">ATP-binding</keyword>
<dbReference type="InterPro" id="IPR017441">
    <property type="entry name" value="Protein_kinase_ATP_BS"/>
</dbReference>
<comment type="similarity">
    <text evidence="17">Belongs to the protein kinase superfamily. Ser/Thr protein kinase family.</text>
</comment>
<evidence type="ECO:0000259" key="20">
    <source>
        <dbReference type="PROSITE" id="PS50011"/>
    </source>
</evidence>
<dbReference type="GO" id="GO:0005524">
    <property type="term" value="F:ATP binding"/>
    <property type="evidence" value="ECO:0007669"/>
    <property type="project" value="UniProtKB-UniRule"/>
</dbReference>
<keyword evidence="2 17" id="KW-0723">Serine/threonine-protein kinase</keyword>
<dbReference type="PROSITE" id="PS50927">
    <property type="entry name" value="BULB_LECTIN"/>
    <property type="match status" value="1"/>
</dbReference>
<evidence type="ECO:0000256" key="16">
    <source>
        <dbReference type="ARBA" id="ARBA00048679"/>
    </source>
</evidence>
<feature type="domain" description="Protein kinase" evidence="20">
    <location>
        <begin position="533"/>
        <end position="818"/>
    </location>
</feature>
<dbReference type="Pfam" id="PF00954">
    <property type="entry name" value="S_locus_glycop"/>
    <property type="match status" value="1"/>
</dbReference>
<dbReference type="CDD" id="cd01098">
    <property type="entry name" value="PAN_AP_plant"/>
    <property type="match status" value="1"/>
</dbReference>
<evidence type="ECO:0000256" key="2">
    <source>
        <dbReference type="ARBA" id="ARBA00022527"/>
    </source>
</evidence>
<evidence type="ECO:0000256" key="15">
    <source>
        <dbReference type="ARBA" id="ARBA00047899"/>
    </source>
</evidence>
<dbReference type="InterPro" id="IPR001480">
    <property type="entry name" value="Bulb-type_lectin_dom"/>
</dbReference>